<sequence>MEKKLAVVVGAGKGMGVNIAKVFGMHDFKVAMLARNLDKLEPLTDELKTQGIEAYTYAADAASTESLTAAFQKIRQEHGSVDVLIYNAAILTAGFPTKLQSSDLMEHYQVDVASALHSANLVLPEQIAKGSGAILFTGGGFALYPMAEYTCVSVDKAALRALTFALSQEVKEKGVYVGIVTIMGSIAPGTHYDPADIAEKYWELYEKQEDIEYVFK</sequence>
<protein>
    <submittedName>
        <fullName evidence="1">Short chain dehydrogenase</fullName>
    </submittedName>
</protein>
<organism evidence="1 2">
    <name type="scientific">Schwartzia succinivorans DSM 10502</name>
    <dbReference type="NCBI Taxonomy" id="1123243"/>
    <lineage>
        <taxon>Bacteria</taxon>
        <taxon>Bacillati</taxon>
        <taxon>Bacillota</taxon>
        <taxon>Negativicutes</taxon>
        <taxon>Selenomonadales</taxon>
        <taxon>Selenomonadaceae</taxon>
        <taxon>Schwartzia</taxon>
    </lineage>
</organism>
<dbReference type="RefSeq" id="WP_072935308.1">
    <property type="nucleotide sequence ID" value="NZ_FQUG01000004.1"/>
</dbReference>
<dbReference type="STRING" id="1123243.SAMN02745190_01240"/>
<dbReference type="Gene3D" id="3.40.50.720">
    <property type="entry name" value="NAD(P)-binding Rossmann-like Domain"/>
    <property type="match status" value="1"/>
</dbReference>
<keyword evidence="2" id="KW-1185">Reference proteome</keyword>
<reference evidence="1 2" key="1">
    <citation type="submission" date="2016-11" db="EMBL/GenBank/DDBJ databases">
        <authorList>
            <person name="Jaros S."/>
            <person name="Januszkiewicz K."/>
            <person name="Wedrychowicz H."/>
        </authorList>
    </citation>
    <scope>NUCLEOTIDE SEQUENCE [LARGE SCALE GENOMIC DNA]</scope>
    <source>
        <strain evidence="1 2">DSM 10502</strain>
    </source>
</reference>
<dbReference type="AlphaFoldDB" id="A0A1M4WIC0"/>
<proteinExistence type="predicted"/>
<dbReference type="Pfam" id="PF00106">
    <property type="entry name" value="adh_short"/>
    <property type="match status" value="1"/>
</dbReference>
<dbReference type="PANTHER" id="PTHR43431:SF1">
    <property type="entry name" value="OS08G0476300 PROTEIN"/>
    <property type="match status" value="1"/>
</dbReference>
<dbReference type="InterPro" id="IPR036291">
    <property type="entry name" value="NAD(P)-bd_dom_sf"/>
</dbReference>
<accession>A0A1M4WIC0</accession>
<dbReference type="OrthoDB" id="9803333at2"/>
<evidence type="ECO:0000313" key="1">
    <source>
        <dbReference type="EMBL" id="SHE80955.1"/>
    </source>
</evidence>
<dbReference type="PANTHER" id="PTHR43431">
    <property type="entry name" value="OXIDOREDUCTASE, SHORT CHAIN DEHYDROGENASE/REDUCTASE FAMILY (AFU_ORTHOLOGUE AFUA_5G14000)"/>
    <property type="match status" value="1"/>
</dbReference>
<dbReference type="PRINTS" id="PR00081">
    <property type="entry name" value="GDHRDH"/>
</dbReference>
<evidence type="ECO:0000313" key="2">
    <source>
        <dbReference type="Proteomes" id="UP000184404"/>
    </source>
</evidence>
<dbReference type="EMBL" id="FQUG01000004">
    <property type="protein sequence ID" value="SHE80955.1"/>
    <property type="molecule type" value="Genomic_DNA"/>
</dbReference>
<name>A0A1M4WIC0_9FIRM</name>
<gene>
    <name evidence="1" type="ORF">SAMN02745190_01240</name>
</gene>
<dbReference type="InterPro" id="IPR002347">
    <property type="entry name" value="SDR_fam"/>
</dbReference>
<dbReference type="Proteomes" id="UP000184404">
    <property type="component" value="Unassembled WGS sequence"/>
</dbReference>
<dbReference type="SUPFAM" id="SSF51735">
    <property type="entry name" value="NAD(P)-binding Rossmann-fold domains"/>
    <property type="match status" value="1"/>
</dbReference>